<dbReference type="GO" id="GO:0016020">
    <property type="term" value="C:membrane"/>
    <property type="evidence" value="ECO:0007669"/>
    <property type="project" value="UniProtKB-SubCell"/>
</dbReference>
<dbReference type="InterPro" id="IPR039031">
    <property type="entry name" value="Mucolipin"/>
</dbReference>
<keyword evidence="3 6" id="KW-1133">Transmembrane helix</keyword>
<proteinExistence type="predicted"/>
<keyword evidence="9" id="KW-1185">Reference proteome</keyword>
<feature type="transmembrane region" description="Helical" evidence="6">
    <location>
        <begin position="231"/>
        <end position="254"/>
    </location>
</feature>
<feature type="transmembrane region" description="Helical" evidence="6">
    <location>
        <begin position="422"/>
        <end position="443"/>
    </location>
</feature>
<name>A0AAU9J9N5_9CILI</name>
<evidence type="ECO:0000256" key="1">
    <source>
        <dbReference type="ARBA" id="ARBA00004141"/>
    </source>
</evidence>
<evidence type="ECO:0000256" key="2">
    <source>
        <dbReference type="ARBA" id="ARBA00022692"/>
    </source>
</evidence>
<organism evidence="8 9">
    <name type="scientific">Blepharisma stoltei</name>
    <dbReference type="NCBI Taxonomy" id="1481888"/>
    <lineage>
        <taxon>Eukaryota</taxon>
        <taxon>Sar</taxon>
        <taxon>Alveolata</taxon>
        <taxon>Ciliophora</taxon>
        <taxon>Postciliodesmatophora</taxon>
        <taxon>Heterotrichea</taxon>
        <taxon>Heterotrichida</taxon>
        <taxon>Blepharismidae</taxon>
        <taxon>Blepharisma</taxon>
    </lineage>
</organism>
<dbReference type="AlphaFoldDB" id="A0AAU9J9N5"/>
<feature type="transmembrane region" description="Helical" evidence="6">
    <location>
        <begin position="28"/>
        <end position="50"/>
    </location>
</feature>
<dbReference type="Pfam" id="PF08016">
    <property type="entry name" value="PKD_channel"/>
    <property type="match status" value="1"/>
</dbReference>
<evidence type="ECO:0000256" key="3">
    <source>
        <dbReference type="ARBA" id="ARBA00022989"/>
    </source>
</evidence>
<feature type="compositionally biased region" description="Basic and acidic residues" evidence="5">
    <location>
        <begin position="480"/>
        <end position="491"/>
    </location>
</feature>
<gene>
    <name evidence="8" type="ORF">BSTOLATCC_MIC27139</name>
</gene>
<dbReference type="EMBL" id="CAJZBQ010000026">
    <property type="protein sequence ID" value="CAG9320668.1"/>
    <property type="molecule type" value="Genomic_DNA"/>
</dbReference>
<dbReference type="Gene3D" id="1.10.287.70">
    <property type="match status" value="1"/>
</dbReference>
<comment type="subcellular location">
    <subcellularLocation>
        <location evidence="1">Membrane</location>
        <topology evidence="1">Multi-pass membrane protein</topology>
    </subcellularLocation>
</comment>
<protein>
    <recommendedName>
        <fullName evidence="7">Polycystin cation channel PKD1/PKD2 domain-containing protein</fullName>
    </recommendedName>
</protein>
<feature type="transmembrane region" description="Helical" evidence="6">
    <location>
        <begin position="358"/>
        <end position="382"/>
    </location>
</feature>
<evidence type="ECO:0000259" key="7">
    <source>
        <dbReference type="Pfam" id="PF08016"/>
    </source>
</evidence>
<evidence type="ECO:0000256" key="4">
    <source>
        <dbReference type="ARBA" id="ARBA00023136"/>
    </source>
</evidence>
<dbReference type="GO" id="GO:0072345">
    <property type="term" value="F:NAADP-sensitive calcium-release channel activity"/>
    <property type="evidence" value="ECO:0007669"/>
    <property type="project" value="TreeGrafter"/>
</dbReference>
<feature type="transmembrane region" description="Helical" evidence="6">
    <location>
        <begin position="322"/>
        <end position="338"/>
    </location>
</feature>
<evidence type="ECO:0000313" key="8">
    <source>
        <dbReference type="EMBL" id="CAG9320668.1"/>
    </source>
</evidence>
<dbReference type="PANTHER" id="PTHR12127:SF7">
    <property type="entry name" value="SD02261P"/>
    <property type="match status" value="1"/>
</dbReference>
<keyword evidence="4 6" id="KW-0472">Membrane</keyword>
<feature type="domain" description="Polycystin cation channel PKD1/PKD2" evidence="7">
    <location>
        <begin position="298"/>
        <end position="448"/>
    </location>
</feature>
<dbReference type="InterPro" id="IPR013122">
    <property type="entry name" value="PKD1_2_channel"/>
</dbReference>
<feature type="region of interest" description="Disordered" evidence="5">
    <location>
        <begin position="459"/>
        <end position="491"/>
    </location>
</feature>
<evidence type="ECO:0000313" key="9">
    <source>
        <dbReference type="Proteomes" id="UP001162131"/>
    </source>
</evidence>
<evidence type="ECO:0000256" key="6">
    <source>
        <dbReference type="SAM" id="Phobius"/>
    </source>
</evidence>
<evidence type="ECO:0000256" key="5">
    <source>
        <dbReference type="SAM" id="MobiDB-lite"/>
    </source>
</evidence>
<feature type="transmembrane region" description="Helical" evidence="6">
    <location>
        <begin position="287"/>
        <end position="310"/>
    </location>
</feature>
<sequence length="575" mass="66510">MSDQTRIMSLKDRLYLHPLDKYEKYGRFPWALVVQLLIVLMTTCQALLIVNRNTSYSYDQYQLFNKMFLNLNVEGSDTEILNQFTIYHIQELSTYIQQTVSKYFNINSYTIDQYSYEYEDNGDKEPATLLVSYIGHDWKDKGYKNIYYLTEEDLGPFSHYNVRKYLGDVERFEIEFHLIHHLNSNMDVSSNCYHWKIVQFYDFHNHGSIHVSLKTTRTTCSSKEFNIFENYLWIGAMVFLLGCFSLGIVCAYLLKRAMIMAHIKKGHEMDTWNAWESLRFREKIKFINLWVIFTVIGNLAQIFAGILTLIDQDTVLQVHEQIIGIACFCAWVGLVRFIEHSSNSYIIVNTLKRSFGKLLPYLVGILPIFMAYVFLGMCMFWKTGLYPTTTAGMVTNFAILNGDSVYGFFASCVADNSVLGQLYMFTFIVFFICCVHNIFIAIIQEGFASLNERPVRKHRVESSESDTDEFPMEPPPLKASAEEQKKSEDAKKSRMALKMILKGSKPDSSLLDENTQKAIGRIVSFGKDVERILQKMQMLASPQQGVSVDRDEIVKQLVITLNEQKETINNILTNI</sequence>
<keyword evidence="2 6" id="KW-0812">Transmembrane</keyword>
<dbReference type="PANTHER" id="PTHR12127">
    <property type="entry name" value="MUCOLIPIN"/>
    <property type="match status" value="1"/>
</dbReference>
<dbReference type="Proteomes" id="UP001162131">
    <property type="component" value="Unassembled WGS sequence"/>
</dbReference>
<reference evidence="8" key="1">
    <citation type="submission" date="2021-09" db="EMBL/GenBank/DDBJ databases">
        <authorList>
            <consortium name="AG Swart"/>
            <person name="Singh M."/>
            <person name="Singh A."/>
            <person name="Seah K."/>
            <person name="Emmerich C."/>
        </authorList>
    </citation>
    <scope>NUCLEOTIDE SEQUENCE</scope>
    <source>
        <strain evidence="8">ATCC30299</strain>
    </source>
</reference>
<comment type="caution">
    <text evidence="8">The sequence shown here is derived from an EMBL/GenBank/DDBJ whole genome shotgun (WGS) entry which is preliminary data.</text>
</comment>
<accession>A0AAU9J9N5</accession>